<keyword evidence="10" id="KW-1185">Reference proteome</keyword>
<name>A0A0V0R0E3_PSEPJ</name>
<dbReference type="Proteomes" id="UP000054937">
    <property type="component" value="Unassembled WGS sequence"/>
</dbReference>
<gene>
    <name evidence="9" type="ORF">PPERSA_10606</name>
</gene>
<dbReference type="Pfam" id="PF00481">
    <property type="entry name" value="PP2C"/>
    <property type="match status" value="1"/>
</dbReference>
<accession>A0A0V0R0E3</accession>
<evidence type="ECO:0000313" key="9">
    <source>
        <dbReference type="EMBL" id="KRX07971.1"/>
    </source>
</evidence>
<dbReference type="OMA" id="EYSTCDM"/>
<evidence type="ECO:0000256" key="7">
    <source>
        <dbReference type="ARBA" id="ARBA00023211"/>
    </source>
</evidence>
<feature type="domain" description="PPM-type phosphatase" evidence="8">
    <location>
        <begin position="23"/>
        <end position="271"/>
    </location>
</feature>
<keyword evidence="6" id="KW-0472">Membrane</keyword>
<dbReference type="GO" id="GO:0004722">
    <property type="term" value="F:protein serine/threonine phosphatase activity"/>
    <property type="evidence" value="ECO:0007669"/>
    <property type="project" value="UniProtKB-EC"/>
</dbReference>
<dbReference type="InterPro" id="IPR036457">
    <property type="entry name" value="PPM-type-like_dom_sf"/>
</dbReference>
<dbReference type="InterPro" id="IPR001932">
    <property type="entry name" value="PPM-type_phosphatase-like_dom"/>
</dbReference>
<evidence type="ECO:0000256" key="5">
    <source>
        <dbReference type="ARBA" id="ARBA00013081"/>
    </source>
</evidence>
<dbReference type="FunCoup" id="A0A0V0R0E3">
    <property type="interactions" value="1"/>
</dbReference>
<evidence type="ECO:0000313" key="10">
    <source>
        <dbReference type="Proteomes" id="UP000054937"/>
    </source>
</evidence>
<dbReference type="SMART" id="SM00332">
    <property type="entry name" value="PP2Cc"/>
    <property type="match status" value="1"/>
</dbReference>
<dbReference type="CDD" id="cd00143">
    <property type="entry name" value="PP2Cc"/>
    <property type="match status" value="1"/>
</dbReference>
<evidence type="ECO:0000256" key="3">
    <source>
        <dbReference type="ARBA" id="ARBA00004370"/>
    </source>
</evidence>
<reference evidence="9 10" key="1">
    <citation type="journal article" date="2015" name="Sci. Rep.">
        <title>Genome of the facultative scuticociliatosis pathogen Pseudocohnilembus persalinus provides insight into its virulence through horizontal gene transfer.</title>
        <authorList>
            <person name="Xiong J."/>
            <person name="Wang G."/>
            <person name="Cheng J."/>
            <person name="Tian M."/>
            <person name="Pan X."/>
            <person name="Warren A."/>
            <person name="Jiang C."/>
            <person name="Yuan D."/>
            <person name="Miao W."/>
        </authorList>
    </citation>
    <scope>NUCLEOTIDE SEQUENCE [LARGE SCALE GENOMIC DNA]</scope>
    <source>
        <strain evidence="9">36N120E</strain>
    </source>
</reference>
<protein>
    <recommendedName>
        <fullName evidence="5">protein-serine/threonine phosphatase</fullName>
        <ecNumber evidence="5">3.1.3.16</ecNumber>
    </recommendedName>
</protein>
<dbReference type="AlphaFoldDB" id="A0A0V0R0E3"/>
<dbReference type="GO" id="GO:0016020">
    <property type="term" value="C:membrane"/>
    <property type="evidence" value="ECO:0007669"/>
    <property type="project" value="UniProtKB-SubCell"/>
</dbReference>
<evidence type="ECO:0000256" key="1">
    <source>
        <dbReference type="ARBA" id="ARBA00001936"/>
    </source>
</evidence>
<dbReference type="InParanoid" id="A0A0V0R0E3"/>
<keyword evidence="7" id="KW-0464">Manganese</keyword>
<comment type="caution">
    <text evidence="9">The sequence shown here is derived from an EMBL/GenBank/DDBJ whole genome shotgun (WGS) entry which is preliminary data.</text>
</comment>
<sequence length="271" mass="30499">MQQKPEKIRQRKDHKKNAVVVKEYAYQDTMNYPIRQQQEDSYFAFDDFYADGKCSLFGVLDGHGGCDVVQYATEHIPEEYKNIDPNGTMDPFKVFPQLLEKIEKQLVIVGAADQGTCCCLVLIRIEGNQKVAYVANLGDTRAVLDKNGKAERVSTDHKATNQQEQDRIKKDGGIIIRNRVSGQLAVTRALGDLDLKTEGVIITPDIKKIELEKDDNFIIIASDGLWDVVDDQQAVTLQKSQDNIQNSCAKLVEEAIQKNSRDNISVLVIRL</sequence>
<dbReference type="PROSITE" id="PS51746">
    <property type="entry name" value="PPM_2"/>
    <property type="match status" value="1"/>
</dbReference>
<comment type="cofactor">
    <cofactor evidence="2">
        <name>Mg(2+)</name>
        <dbReference type="ChEBI" id="CHEBI:18420"/>
    </cofactor>
</comment>
<dbReference type="Gene3D" id="3.60.40.10">
    <property type="entry name" value="PPM-type phosphatase domain"/>
    <property type="match status" value="1"/>
</dbReference>
<evidence type="ECO:0000256" key="6">
    <source>
        <dbReference type="ARBA" id="ARBA00023136"/>
    </source>
</evidence>
<dbReference type="InterPro" id="IPR015655">
    <property type="entry name" value="PP2C"/>
</dbReference>
<dbReference type="PANTHER" id="PTHR13832:SF565">
    <property type="entry name" value="AT28366P-RELATED"/>
    <property type="match status" value="1"/>
</dbReference>
<evidence type="ECO:0000259" key="8">
    <source>
        <dbReference type="PROSITE" id="PS51746"/>
    </source>
</evidence>
<dbReference type="OrthoDB" id="10264738at2759"/>
<evidence type="ECO:0000256" key="2">
    <source>
        <dbReference type="ARBA" id="ARBA00001946"/>
    </source>
</evidence>
<evidence type="ECO:0000256" key="4">
    <source>
        <dbReference type="ARBA" id="ARBA00006702"/>
    </source>
</evidence>
<dbReference type="PANTHER" id="PTHR13832">
    <property type="entry name" value="PROTEIN PHOSPHATASE 2C"/>
    <property type="match status" value="1"/>
</dbReference>
<comment type="subcellular location">
    <subcellularLocation>
        <location evidence="3">Membrane</location>
    </subcellularLocation>
</comment>
<comment type="similarity">
    <text evidence="4">Belongs to the PP2C family.</text>
</comment>
<proteinExistence type="inferred from homology"/>
<comment type="cofactor">
    <cofactor evidence="1">
        <name>Mn(2+)</name>
        <dbReference type="ChEBI" id="CHEBI:29035"/>
    </cofactor>
</comment>
<organism evidence="9 10">
    <name type="scientific">Pseudocohnilembus persalinus</name>
    <name type="common">Ciliate</name>
    <dbReference type="NCBI Taxonomy" id="266149"/>
    <lineage>
        <taxon>Eukaryota</taxon>
        <taxon>Sar</taxon>
        <taxon>Alveolata</taxon>
        <taxon>Ciliophora</taxon>
        <taxon>Intramacronucleata</taxon>
        <taxon>Oligohymenophorea</taxon>
        <taxon>Scuticociliatia</taxon>
        <taxon>Philasterida</taxon>
        <taxon>Pseudocohnilembidae</taxon>
        <taxon>Pseudocohnilembus</taxon>
    </lineage>
</organism>
<dbReference type="EMBL" id="LDAU01000077">
    <property type="protein sequence ID" value="KRX07971.1"/>
    <property type="molecule type" value="Genomic_DNA"/>
</dbReference>
<dbReference type="EC" id="3.1.3.16" evidence="5"/>
<dbReference type="SUPFAM" id="SSF81606">
    <property type="entry name" value="PP2C-like"/>
    <property type="match status" value="1"/>
</dbReference>